<sequence length="152" mass="16932">MSTESFVPEDFEPPTSLATDRFVLEPLGPQHNESDHAAWTSSIAHVRASPGYPDGSWPPVDGMALEDNRADLVRHAADFEARRGFTFTVLEPGTQHVIGCVYLYPASSPEHDVDVQSWVRADRAELDQPLADAVAAWLASDWPWERPDRHGR</sequence>
<gene>
    <name evidence="1" type="ORF">NCI01_16685</name>
</gene>
<dbReference type="EMBL" id="JANARS010000007">
    <property type="protein sequence ID" value="MCP3423442.1"/>
    <property type="molecule type" value="Genomic_DNA"/>
</dbReference>
<evidence type="ECO:0000313" key="2">
    <source>
        <dbReference type="Proteomes" id="UP001204524"/>
    </source>
</evidence>
<dbReference type="SUPFAM" id="SSF55729">
    <property type="entry name" value="Acyl-CoA N-acyltransferases (Nat)"/>
    <property type="match status" value="1"/>
</dbReference>
<accession>A0ABT1L0A9</accession>
<evidence type="ECO:0000313" key="1">
    <source>
        <dbReference type="EMBL" id="MCP3423442.1"/>
    </source>
</evidence>
<evidence type="ECO:0008006" key="3">
    <source>
        <dbReference type="Google" id="ProtNLM"/>
    </source>
</evidence>
<comment type="caution">
    <text evidence="1">The sequence shown here is derived from an EMBL/GenBank/DDBJ whole genome shotgun (WGS) entry which is preliminary data.</text>
</comment>
<protein>
    <recommendedName>
        <fullName evidence="3">N-acetyltransferase</fullName>
    </recommendedName>
</protein>
<proteinExistence type="predicted"/>
<reference evidence="1 2" key="1">
    <citation type="submission" date="2022-06" db="EMBL/GenBank/DDBJ databases">
        <authorList>
            <person name="So Y."/>
        </authorList>
    </citation>
    <scope>NUCLEOTIDE SEQUENCE [LARGE SCALE GENOMIC DNA]</scope>
    <source>
        <strain evidence="1 2">STR3</strain>
    </source>
</reference>
<dbReference type="Proteomes" id="UP001204524">
    <property type="component" value="Unassembled WGS sequence"/>
</dbReference>
<organism evidence="1 2">
    <name type="scientific">Nocardioides pinisoli</name>
    <dbReference type="NCBI Taxonomy" id="2950279"/>
    <lineage>
        <taxon>Bacteria</taxon>
        <taxon>Bacillati</taxon>
        <taxon>Actinomycetota</taxon>
        <taxon>Actinomycetes</taxon>
        <taxon>Propionibacteriales</taxon>
        <taxon>Nocardioidaceae</taxon>
        <taxon>Nocardioides</taxon>
    </lineage>
</organism>
<dbReference type="InterPro" id="IPR016181">
    <property type="entry name" value="Acyl_CoA_acyltransferase"/>
</dbReference>
<name>A0ABT1L0A9_9ACTN</name>
<dbReference type="RefSeq" id="WP_254182615.1">
    <property type="nucleotide sequence ID" value="NZ_JANARS010000007.1"/>
</dbReference>
<dbReference type="Gene3D" id="3.40.630.30">
    <property type="match status" value="1"/>
</dbReference>
<keyword evidence="2" id="KW-1185">Reference proteome</keyword>